<sequence length="495" mass="54645">MAAVGRQRPWAVLISDGRDEWRAGVVERLQALTFDGRPLHPFEAGSRREAEHILRQVPDIAVALLGNSDNAGRPNNPLVDWIRRDLGNERVRLILEAGESIDWRIASQSEINDIVTPSDLSGRRLAVIMTTALRGYRDMEVAENTRRCVEAAVGGSTRLFAADSLTQFADCLPPLVQFLIPHQGGMLLCEPLPDRQELMVIAAAGTYADQRGRTIGRMVGPVPAGMWIAKAQADQNDMRAGHRAVLHIRHRNHPPGFLYVDGIISFGACDPILVDLLCRQIAVTIDMIRLRRNLKGAQRGIAYSFAHITEYKDQVTGDHLRRIEAISQAITDRLTQKCIFPEIIENRLSELIGLASMLHDVGKVGIPDRVLNKPGRLTSAELLIMRTHALIGEVILSEATCAMAAPSYLQTAVEVAGGHHEKWDGSGYPRGLTGDRIPLSARIVAVADVYDALISPRQYKRIWTTGEAIDLIVRESGRHFDPRIVEAFLAVAPTL</sequence>
<dbReference type="OrthoDB" id="7326651at2"/>
<evidence type="ECO:0000259" key="1">
    <source>
        <dbReference type="PROSITE" id="PS51832"/>
    </source>
</evidence>
<dbReference type="InterPro" id="IPR003607">
    <property type="entry name" value="HD/PDEase_dom"/>
</dbReference>
<dbReference type="AlphaFoldDB" id="A0A2N3PNH0"/>
<feature type="domain" description="HD-GYP" evidence="1">
    <location>
        <begin position="294"/>
        <end position="495"/>
    </location>
</feature>
<dbReference type="PANTHER" id="PTHR45228">
    <property type="entry name" value="CYCLIC DI-GMP PHOSPHODIESTERASE TM_0186-RELATED"/>
    <property type="match status" value="1"/>
</dbReference>
<organism evidence="2 3">
    <name type="scientific">Telmatospirillum siberiense</name>
    <dbReference type="NCBI Taxonomy" id="382514"/>
    <lineage>
        <taxon>Bacteria</taxon>
        <taxon>Pseudomonadati</taxon>
        <taxon>Pseudomonadota</taxon>
        <taxon>Alphaproteobacteria</taxon>
        <taxon>Rhodospirillales</taxon>
        <taxon>Rhodospirillaceae</taxon>
        <taxon>Telmatospirillum</taxon>
    </lineage>
</organism>
<dbReference type="Pfam" id="PF11849">
    <property type="entry name" value="DUF3369"/>
    <property type="match status" value="1"/>
</dbReference>
<name>A0A2N3PNH0_9PROT</name>
<dbReference type="EMBL" id="PIUM01000040">
    <property type="protein sequence ID" value="PKU21953.1"/>
    <property type="molecule type" value="Genomic_DNA"/>
</dbReference>
<evidence type="ECO:0000313" key="3">
    <source>
        <dbReference type="Proteomes" id="UP000233293"/>
    </source>
</evidence>
<evidence type="ECO:0000313" key="2">
    <source>
        <dbReference type="EMBL" id="PKU21953.1"/>
    </source>
</evidence>
<dbReference type="Pfam" id="PF13487">
    <property type="entry name" value="HD_5"/>
    <property type="match status" value="1"/>
</dbReference>
<proteinExistence type="predicted"/>
<dbReference type="GO" id="GO:0008081">
    <property type="term" value="F:phosphoric diester hydrolase activity"/>
    <property type="evidence" value="ECO:0007669"/>
    <property type="project" value="UniProtKB-ARBA"/>
</dbReference>
<dbReference type="InterPro" id="IPR052020">
    <property type="entry name" value="Cyclic_di-GMP/3'3'-cGAMP_PDE"/>
</dbReference>
<dbReference type="SMART" id="SM00471">
    <property type="entry name" value="HDc"/>
    <property type="match status" value="1"/>
</dbReference>
<gene>
    <name evidence="2" type="ORF">CWS72_23915</name>
</gene>
<keyword evidence="3" id="KW-1185">Reference proteome</keyword>
<dbReference type="InterPro" id="IPR037522">
    <property type="entry name" value="HD_GYP_dom"/>
</dbReference>
<dbReference type="InterPro" id="IPR021800">
    <property type="entry name" value="DUF3369"/>
</dbReference>
<dbReference type="Proteomes" id="UP000233293">
    <property type="component" value="Unassembled WGS sequence"/>
</dbReference>
<reference evidence="3" key="1">
    <citation type="submission" date="2017-12" db="EMBL/GenBank/DDBJ databases">
        <title>Draft genome sequence of Telmatospirillum siberiense 26-4b1T, an acidotolerant peatland alphaproteobacterium potentially involved in sulfur cycling.</title>
        <authorList>
            <person name="Hausmann B."/>
            <person name="Pjevac P."/>
            <person name="Schreck K."/>
            <person name="Herbold C.W."/>
            <person name="Daims H."/>
            <person name="Wagner M."/>
            <person name="Pester M."/>
            <person name="Loy A."/>
        </authorList>
    </citation>
    <scope>NUCLEOTIDE SEQUENCE [LARGE SCALE GENOMIC DNA]</scope>
    <source>
        <strain evidence="3">26-4b1</strain>
    </source>
</reference>
<dbReference type="CDD" id="cd00077">
    <property type="entry name" value="HDc"/>
    <property type="match status" value="1"/>
</dbReference>
<protein>
    <recommendedName>
        <fullName evidence="1">HD-GYP domain-containing protein</fullName>
    </recommendedName>
</protein>
<accession>A0A2N3PNH0</accession>
<dbReference type="RefSeq" id="WP_101253175.1">
    <property type="nucleotide sequence ID" value="NZ_PIUM01000040.1"/>
</dbReference>
<dbReference type="PROSITE" id="PS51832">
    <property type="entry name" value="HD_GYP"/>
    <property type="match status" value="1"/>
</dbReference>
<dbReference type="SUPFAM" id="SSF109604">
    <property type="entry name" value="HD-domain/PDEase-like"/>
    <property type="match status" value="1"/>
</dbReference>
<dbReference type="Gene3D" id="1.10.3210.10">
    <property type="entry name" value="Hypothetical protein af1432"/>
    <property type="match status" value="1"/>
</dbReference>
<comment type="caution">
    <text evidence="2">The sequence shown here is derived from an EMBL/GenBank/DDBJ whole genome shotgun (WGS) entry which is preliminary data.</text>
</comment>